<dbReference type="Pfam" id="PF00702">
    <property type="entry name" value="Hydrolase"/>
    <property type="match status" value="1"/>
</dbReference>
<protein>
    <submittedName>
        <fullName evidence="5">HAD family phosphatase</fullName>
    </submittedName>
</protein>
<dbReference type="PANTHER" id="PTHR46193">
    <property type="entry name" value="6-PHOSPHOGLUCONATE PHOSPHATASE"/>
    <property type="match status" value="1"/>
</dbReference>
<dbReference type="SFLD" id="SFLDS00003">
    <property type="entry name" value="Haloacid_Dehalogenase"/>
    <property type="match status" value="1"/>
</dbReference>
<dbReference type="InterPro" id="IPR023198">
    <property type="entry name" value="PGP-like_dom2"/>
</dbReference>
<evidence type="ECO:0000256" key="4">
    <source>
        <dbReference type="ARBA" id="ARBA00022842"/>
    </source>
</evidence>
<comment type="caution">
    <text evidence="5">The sequence shown here is derived from an EMBL/GenBank/DDBJ whole genome shotgun (WGS) entry which is preliminary data.</text>
</comment>
<dbReference type="InterPro" id="IPR036412">
    <property type="entry name" value="HAD-like_sf"/>
</dbReference>
<proteinExistence type="inferred from homology"/>
<dbReference type="RefSeq" id="WP_345865944.1">
    <property type="nucleotide sequence ID" value="NZ_JBDIMF010000007.1"/>
</dbReference>
<gene>
    <name evidence="5" type="ORF">ABC969_14870</name>
</gene>
<accession>A0ABU9XW04</accession>
<dbReference type="SFLD" id="SFLDG01129">
    <property type="entry name" value="C1.5:_HAD__Beta-PGM__Phosphata"/>
    <property type="match status" value="1"/>
</dbReference>
<keyword evidence="4" id="KW-0460">Magnesium</keyword>
<name>A0ABU9XW04_9SPHN</name>
<keyword evidence="6" id="KW-1185">Reference proteome</keyword>
<comment type="cofactor">
    <cofactor evidence="1">
        <name>Mg(2+)</name>
        <dbReference type="ChEBI" id="CHEBI:18420"/>
    </cofactor>
</comment>
<evidence type="ECO:0000313" key="6">
    <source>
        <dbReference type="Proteomes" id="UP001404104"/>
    </source>
</evidence>
<evidence type="ECO:0000256" key="1">
    <source>
        <dbReference type="ARBA" id="ARBA00001946"/>
    </source>
</evidence>
<dbReference type="EMBL" id="JBDIMF010000007">
    <property type="protein sequence ID" value="MEN2787698.1"/>
    <property type="molecule type" value="Genomic_DNA"/>
</dbReference>
<dbReference type="Proteomes" id="UP001404104">
    <property type="component" value="Unassembled WGS sequence"/>
</dbReference>
<evidence type="ECO:0000256" key="2">
    <source>
        <dbReference type="ARBA" id="ARBA00006171"/>
    </source>
</evidence>
<sequence>MKFAGIIFDFDGVLLESEYVGNVQLADYLSGIGHPITPEQSMANFMGLSGSAFIETVERLIGRPLPHDFHAARQIENDRVLRDGIDAVIGAVEFVRDLPADVPRAIASSSSTHWIRTHLAHLGLLDAFAPHIFSGHEHVERGKPAPDVYWHAAKAIGVDIADCVILEDSAVGATGAVASGAFVIGLCAGTHCAPAHVDRLRTIGVDAIAHDFDQVRALIA</sequence>
<dbReference type="InterPro" id="IPR051600">
    <property type="entry name" value="Beta-PGM-like"/>
</dbReference>
<dbReference type="PANTHER" id="PTHR46193:SF10">
    <property type="entry name" value="6-PHOSPHOGLUCONATE PHOSPHATASE"/>
    <property type="match status" value="1"/>
</dbReference>
<dbReference type="Gene3D" id="1.10.150.240">
    <property type="entry name" value="Putative phosphatase, domain 2"/>
    <property type="match status" value="1"/>
</dbReference>
<dbReference type="InterPro" id="IPR023214">
    <property type="entry name" value="HAD_sf"/>
</dbReference>
<reference evidence="5 6" key="1">
    <citation type="submission" date="2024-05" db="EMBL/GenBank/DDBJ databases">
        <authorList>
            <person name="Liu Q."/>
            <person name="Xin Y.-H."/>
        </authorList>
    </citation>
    <scope>NUCLEOTIDE SEQUENCE [LARGE SCALE GENOMIC DNA]</scope>
    <source>
        <strain evidence="5 6">CGMCC 1.15349</strain>
    </source>
</reference>
<evidence type="ECO:0000313" key="5">
    <source>
        <dbReference type="EMBL" id="MEN2787698.1"/>
    </source>
</evidence>
<dbReference type="Gene3D" id="3.40.50.1000">
    <property type="entry name" value="HAD superfamily/HAD-like"/>
    <property type="match status" value="1"/>
</dbReference>
<keyword evidence="3" id="KW-0479">Metal-binding</keyword>
<dbReference type="InterPro" id="IPR006439">
    <property type="entry name" value="HAD-SF_hydro_IA"/>
</dbReference>
<evidence type="ECO:0000256" key="3">
    <source>
        <dbReference type="ARBA" id="ARBA00022723"/>
    </source>
</evidence>
<organism evidence="5 6">
    <name type="scientific">Sphingomonas qilianensis</name>
    <dbReference type="NCBI Taxonomy" id="1736690"/>
    <lineage>
        <taxon>Bacteria</taxon>
        <taxon>Pseudomonadati</taxon>
        <taxon>Pseudomonadota</taxon>
        <taxon>Alphaproteobacteria</taxon>
        <taxon>Sphingomonadales</taxon>
        <taxon>Sphingomonadaceae</taxon>
        <taxon>Sphingomonas</taxon>
    </lineage>
</organism>
<dbReference type="SUPFAM" id="SSF56784">
    <property type="entry name" value="HAD-like"/>
    <property type="match status" value="1"/>
</dbReference>
<comment type="similarity">
    <text evidence="2">Belongs to the HAD-like hydrolase superfamily. CbbY/CbbZ/Gph/YieH family.</text>
</comment>
<dbReference type="NCBIfam" id="TIGR01509">
    <property type="entry name" value="HAD-SF-IA-v3"/>
    <property type="match status" value="1"/>
</dbReference>